<dbReference type="EMBL" id="JH817482">
    <property type="protein sequence ID" value="EKC20288.1"/>
    <property type="molecule type" value="Genomic_DNA"/>
</dbReference>
<dbReference type="InParanoid" id="K1PFA7"/>
<evidence type="ECO:0000313" key="1">
    <source>
        <dbReference type="EMBL" id="EKC20288.1"/>
    </source>
</evidence>
<gene>
    <name evidence="1" type="ORF">CGI_10006393</name>
</gene>
<name>K1PFA7_MAGGI</name>
<protein>
    <submittedName>
        <fullName evidence="1">Uncharacterized protein</fullName>
    </submittedName>
</protein>
<organism evidence="1">
    <name type="scientific">Magallana gigas</name>
    <name type="common">Pacific oyster</name>
    <name type="synonym">Crassostrea gigas</name>
    <dbReference type="NCBI Taxonomy" id="29159"/>
    <lineage>
        <taxon>Eukaryota</taxon>
        <taxon>Metazoa</taxon>
        <taxon>Spiralia</taxon>
        <taxon>Lophotrochozoa</taxon>
        <taxon>Mollusca</taxon>
        <taxon>Bivalvia</taxon>
        <taxon>Autobranchia</taxon>
        <taxon>Pteriomorphia</taxon>
        <taxon>Ostreida</taxon>
        <taxon>Ostreoidea</taxon>
        <taxon>Ostreidae</taxon>
        <taxon>Magallana</taxon>
    </lineage>
</organism>
<dbReference type="HOGENOM" id="CLU_2560516_0_0_1"/>
<dbReference type="AlphaFoldDB" id="K1PFA7"/>
<accession>K1PFA7</accession>
<reference evidence="1" key="1">
    <citation type="journal article" date="2012" name="Nature">
        <title>The oyster genome reveals stress adaptation and complexity of shell formation.</title>
        <authorList>
            <person name="Zhang G."/>
            <person name="Fang X."/>
            <person name="Guo X."/>
            <person name="Li L."/>
            <person name="Luo R."/>
            <person name="Xu F."/>
            <person name="Yang P."/>
            <person name="Zhang L."/>
            <person name="Wang X."/>
            <person name="Qi H."/>
            <person name="Xiong Z."/>
            <person name="Que H."/>
            <person name="Xie Y."/>
            <person name="Holland P.W."/>
            <person name="Paps J."/>
            <person name="Zhu Y."/>
            <person name="Wu F."/>
            <person name="Chen Y."/>
            <person name="Wang J."/>
            <person name="Peng C."/>
            <person name="Meng J."/>
            <person name="Yang L."/>
            <person name="Liu J."/>
            <person name="Wen B."/>
            <person name="Zhang N."/>
            <person name="Huang Z."/>
            <person name="Zhu Q."/>
            <person name="Feng Y."/>
            <person name="Mount A."/>
            <person name="Hedgecock D."/>
            <person name="Xu Z."/>
            <person name="Liu Y."/>
            <person name="Domazet-Loso T."/>
            <person name="Du Y."/>
            <person name="Sun X."/>
            <person name="Zhang S."/>
            <person name="Liu B."/>
            <person name="Cheng P."/>
            <person name="Jiang X."/>
            <person name="Li J."/>
            <person name="Fan D."/>
            <person name="Wang W."/>
            <person name="Fu W."/>
            <person name="Wang T."/>
            <person name="Wang B."/>
            <person name="Zhang J."/>
            <person name="Peng Z."/>
            <person name="Li Y."/>
            <person name="Li N."/>
            <person name="Wang J."/>
            <person name="Chen M."/>
            <person name="He Y."/>
            <person name="Tan F."/>
            <person name="Song X."/>
            <person name="Zheng Q."/>
            <person name="Huang R."/>
            <person name="Yang H."/>
            <person name="Du X."/>
            <person name="Chen L."/>
            <person name="Yang M."/>
            <person name="Gaffney P.M."/>
            <person name="Wang S."/>
            <person name="Luo L."/>
            <person name="She Z."/>
            <person name="Ming Y."/>
            <person name="Huang W."/>
            <person name="Zhang S."/>
            <person name="Huang B."/>
            <person name="Zhang Y."/>
            <person name="Qu T."/>
            <person name="Ni P."/>
            <person name="Miao G."/>
            <person name="Wang J."/>
            <person name="Wang Q."/>
            <person name="Steinberg C.E."/>
            <person name="Wang H."/>
            <person name="Li N."/>
            <person name="Qian L."/>
            <person name="Zhang G."/>
            <person name="Li Y."/>
            <person name="Yang H."/>
            <person name="Liu X."/>
            <person name="Wang J."/>
            <person name="Yin Y."/>
            <person name="Wang J."/>
        </authorList>
    </citation>
    <scope>NUCLEOTIDE SEQUENCE [LARGE SCALE GENOMIC DNA]</scope>
    <source>
        <strain evidence="1">05x7-T-G4-1.051#20</strain>
    </source>
</reference>
<sequence length="82" mass="9166">MDAKRCKVLKVNSKSEASLTILETVKSKNWTASLNLVTKEGWGTADNRKRRAMTGASFRRLASLELRPQISVKRPISFSSRG</sequence>
<proteinExistence type="predicted"/>